<dbReference type="InterPro" id="IPR015655">
    <property type="entry name" value="PP2C"/>
</dbReference>
<reference evidence="2" key="1">
    <citation type="submission" date="2018-05" db="EMBL/GenBank/DDBJ databases">
        <authorList>
            <person name="Lanie J.A."/>
            <person name="Ng W.-L."/>
            <person name="Kazmierczak K.M."/>
            <person name="Andrzejewski T.M."/>
            <person name="Davidsen T.M."/>
            <person name="Wayne K.J."/>
            <person name="Tettelin H."/>
            <person name="Glass J.I."/>
            <person name="Rusch D."/>
            <person name="Podicherti R."/>
            <person name="Tsui H.-C.T."/>
            <person name="Winkler M.E."/>
        </authorList>
    </citation>
    <scope>NUCLEOTIDE SEQUENCE</scope>
</reference>
<dbReference type="EMBL" id="UINC01003939">
    <property type="protein sequence ID" value="SVA10502.1"/>
    <property type="molecule type" value="Genomic_DNA"/>
</dbReference>
<dbReference type="SMART" id="SM00331">
    <property type="entry name" value="PP2C_SIG"/>
    <property type="match status" value="1"/>
</dbReference>
<dbReference type="CDD" id="cd00143">
    <property type="entry name" value="PP2Cc"/>
    <property type="match status" value="1"/>
</dbReference>
<organism evidence="2">
    <name type="scientific">marine metagenome</name>
    <dbReference type="NCBI Taxonomy" id="408172"/>
    <lineage>
        <taxon>unclassified sequences</taxon>
        <taxon>metagenomes</taxon>
        <taxon>ecological metagenomes</taxon>
    </lineage>
</organism>
<proteinExistence type="predicted"/>
<dbReference type="InterPro" id="IPR036457">
    <property type="entry name" value="PPM-type-like_dom_sf"/>
</dbReference>
<name>A0A381T2S2_9ZZZZ</name>
<dbReference type="Gene3D" id="3.60.40.10">
    <property type="entry name" value="PPM-type phosphatase domain"/>
    <property type="match status" value="1"/>
</dbReference>
<protein>
    <recommendedName>
        <fullName evidence="1">PPM-type phosphatase domain-containing protein</fullName>
    </recommendedName>
</protein>
<dbReference type="PROSITE" id="PS51746">
    <property type="entry name" value="PPM_2"/>
    <property type="match status" value="1"/>
</dbReference>
<dbReference type="SMART" id="SM00332">
    <property type="entry name" value="PP2Cc"/>
    <property type="match status" value="1"/>
</dbReference>
<gene>
    <name evidence="2" type="ORF">METZ01_LOCUS63356</name>
</gene>
<feature type="domain" description="PPM-type phosphatase" evidence="1">
    <location>
        <begin position="1"/>
        <end position="225"/>
    </location>
</feature>
<dbReference type="GO" id="GO:0004722">
    <property type="term" value="F:protein serine/threonine phosphatase activity"/>
    <property type="evidence" value="ECO:0007669"/>
    <property type="project" value="InterPro"/>
</dbReference>
<dbReference type="Pfam" id="PF13672">
    <property type="entry name" value="PP2C_2"/>
    <property type="match status" value="1"/>
</dbReference>
<accession>A0A381T2S2</accession>
<feature type="non-terminal residue" evidence="2">
    <location>
        <position position="1"/>
    </location>
</feature>
<evidence type="ECO:0000259" key="1">
    <source>
        <dbReference type="PROSITE" id="PS51746"/>
    </source>
</evidence>
<sequence>VGHVRAINQDDFGAGDDLFVLADGMGGHRGGEVAAAEAVAGVLGSFDDRTRAGLARAVDRANQAVFGRAAGDVDLFGMGTTLCALALARSEGGDVLAVANVGDSRVYRYGDGRLTQVSDDHSLVADLVRAGDLTEEEAARHPQRNILTRALGIESALSVDTWELPIQADDRYLLCSDGLFNEIDDDRIAALLAGHDNPELTAATLVRAAVDAGGHDNVTALVVDVDAAPSAQEPWSLPDVKVEQSSEGAARAVRRWVGPLEQAFLSMRTRLGRRWR</sequence>
<dbReference type="PANTHER" id="PTHR47992">
    <property type="entry name" value="PROTEIN PHOSPHATASE"/>
    <property type="match status" value="1"/>
</dbReference>
<dbReference type="AlphaFoldDB" id="A0A381T2S2"/>
<dbReference type="InterPro" id="IPR001932">
    <property type="entry name" value="PPM-type_phosphatase-like_dom"/>
</dbReference>
<dbReference type="SUPFAM" id="SSF81606">
    <property type="entry name" value="PP2C-like"/>
    <property type="match status" value="1"/>
</dbReference>
<evidence type="ECO:0000313" key="2">
    <source>
        <dbReference type="EMBL" id="SVA10502.1"/>
    </source>
</evidence>